<proteinExistence type="predicted"/>
<gene>
    <name evidence="3" type="ORF">CSSPJE1EN2_LOCUS175</name>
</gene>
<evidence type="ECO:0000256" key="1">
    <source>
        <dbReference type="SAM" id="Phobius"/>
    </source>
</evidence>
<keyword evidence="1" id="KW-0812">Transmembrane</keyword>
<organism evidence="3 4">
    <name type="scientific">Sphagnum jensenii</name>
    <dbReference type="NCBI Taxonomy" id="128206"/>
    <lineage>
        <taxon>Eukaryota</taxon>
        <taxon>Viridiplantae</taxon>
        <taxon>Streptophyta</taxon>
        <taxon>Embryophyta</taxon>
        <taxon>Bryophyta</taxon>
        <taxon>Sphagnophytina</taxon>
        <taxon>Sphagnopsida</taxon>
        <taxon>Sphagnales</taxon>
        <taxon>Sphagnaceae</taxon>
        <taxon>Sphagnum</taxon>
    </lineage>
</organism>
<dbReference type="Proteomes" id="UP001497522">
    <property type="component" value="Chromosome 1"/>
</dbReference>
<keyword evidence="1" id="KW-1133">Transmembrane helix</keyword>
<keyword evidence="1" id="KW-0472">Membrane</keyword>
<feature type="signal peptide" evidence="2">
    <location>
        <begin position="1"/>
        <end position="29"/>
    </location>
</feature>
<sequence length="203" mass="22660">MASSAALCIAVLLLVLAMVNLMPKSLVEGRFLDAGISMVTDQVLPQQPHQQQQTYSSLVPAERFAEVLGNSPSVVSFVAFASKYVILCFAFLCKLIECLIDALGRFSLPFYAYVFLREEDVNVFFASSSSRSSTIFFSFFPIRNPSEAVCKIADLSVECWKFTFGSTPAMVVRSLNQKYRLPFSNSRKNTAFFSCNLFMTILQ</sequence>
<dbReference type="EMBL" id="OZ023702">
    <property type="protein sequence ID" value="CAK9857180.1"/>
    <property type="molecule type" value="Genomic_DNA"/>
</dbReference>
<keyword evidence="2" id="KW-0732">Signal</keyword>
<protein>
    <submittedName>
        <fullName evidence="3">Uncharacterized protein</fullName>
    </submittedName>
</protein>
<evidence type="ECO:0000313" key="4">
    <source>
        <dbReference type="Proteomes" id="UP001497522"/>
    </source>
</evidence>
<feature type="chain" id="PRO_5046059608" evidence="2">
    <location>
        <begin position="30"/>
        <end position="203"/>
    </location>
</feature>
<reference evidence="3 4" key="1">
    <citation type="submission" date="2024-03" db="EMBL/GenBank/DDBJ databases">
        <authorList>
            <consortium name="ELIXIR-Norway"/>
            <consortium name="Elixir Norway"/>
        </authorList>
    </citation>
    <scope>NUCLEOTIDE SEQUENCE [LARGE SCALE GENOMIC DNA]</scope>
</reference>
<accession>A0ABP1A2D5</accession>
<evidence type="ECO:0000313" key="3">
    <source>
        <dbReference type="EMBL" id="CAK9857180.1"/>
    </source>
</evidence>
<keyword evidence="4" id="KW-1185">Reference proteome</keyword>
<feature type="transmembrane region" description="Helical" evidence="1">
    <location>
        <begin position="74"/>
        <end position="96"/>
    </location>
</feature>
<name>A0ABP1A2D5_9BRYO</name>
<evidence type="ECO:0000256" key="2">
    <source>
        <dbReference type="SAM" id="SignalP"/>
    </source>
</evidence>